<dbReference type="Proteomes" id="UP000008221">
    <property type="component" value="Chromosome"/>
</dbReference>
<evidence type="ECO:0008006" key="5">
    <source>
        <dbReference type="Google" id="ProtNLM"/>
    </source>
</evidence>
<protein>
    <recommendedName>
        <fullName evidence="5">TadE family protein</fullName>
    </recommendedName>
</protein>
<dbReference type="eggNOG" id="ENOG503343S">
    <property type="taxonomic scope" value="Bacteria"/>
</dbReference>
<dbReference type="InParanoid" id="A0LVP6"/>
<organism evidence="3 4">
    <name type="scientific">Acidothermus cellulolyticus (strain ATCC 43068 / DSM 8971 / 11B)</name>
    <dbReference type="NCBI Taxonomy" id="351607"/>
    <lineage>
        <taxon>Bacteria</taxon>
        <taxon>Bacillati</taxon>
        <taxon>Actinomycetota</taxon>
        <taxon>Actinomycetes</taxon>
        <taxon>Acidothermales</taxon>
        <taxon>Acidothermaceae</taxon>
        <taxon>Acidothermus</taxon>
    </lineage>
</organism>
<evidence type="ECO:0000313" key="4">
    <source>
        <dbReference type="Proteomes" id="UP000008221"/>
    </source>
</evidence>
<gene>
    <name evidence="3" type="ordered locus">Acel_1734</name>
</gene>
<feature type="transmembrane region" description="Helical" evidence="2">
    <location>
        <begin position="68"/>
        <end position="89"/>
    </location>
</feature>
<dbReference type="EMBL" id="CP000481">
    <property type="protein sequence ID" value="ABK53506.1"/>
    <property type="molecule type" value="Genomic_DNA"/>
</dbReference>
<keyword evidence="2" id="KW-1133">Transmembrane helix</keyword>
<evidence type="ECO:0000313" key="3">
    <source>
        <dbReference type="EMBL" id="ABK53506.1"/>
    </source>
</evidence>
<keyword evidence="2" id="KW-0472">Membrane</keyword>
<evidence type="ECO:0000256" key="2">
    <source>
        <dbReference type="SAM" id="Phobius"/>
    </source>
</evidence>
<accession>A0LVP6</accession>
<dbReference type="RefSeq" id="WP_011720569.1">
    <property type="nucleotide sequence ID" value="NC_008578.1"/>
</dbReference>
<sequence length="203" mass="21334">MTAGRSTRYGNRIVRTPRMPSAQGADRASGRQGADRLSRLKGANVLSGLTRSVRGLARRDDGNAIVEYLILGVLFLIPLVYVFLAVFAVQSTAYGVTAAAREAARAFVTAPTTTDGLTRACAAAAIALRNESADAFDCSTQLAVQCVTRDACAVSLAPGLMIRVVVRARAELPFLPGSLFGHPLGVDVSAQHDEVVDSFRAAG</sequence>
<dbReference type="AlphaFoldDB" id="A0LVP6"/>
<dbReference type="STRING" id="351607.Acel_1734"/>
<name>A0LVP6_ACIC1</name>
<proteinExistence type="predicted"/>
<evidence type="ECO:0000256" key="1">
    <source>
        <dbReference type="SAM" id="MobiDB-lite"/>
    </source>
</evidence>
<keyword evidence="2" id="KW-0812">Transmembrane</keyword>
<reference evidence="3 4" key="1">
    <citation type="journal article" date="2009" name="Genome Res.">
        <title>Complete genome of the cellulolytic thermophile Acidothermus cellulolyticus 11B provides insights into its ecophysiological and evolutionary adaptations.</title>
        <authorList>
            <person name="Barabote R.D."/>
            <person name="Xie G."/>
            <person name="Leu D.H."/>
            <person name="Normand P."/>
            <person name="Necsulea A."/>
            <person name="Daubin V."/>
            <person name="Medigue C."/>
            <person name="Adney W.S."/>
            <person name="Xu X.C."/>
            <person name="Lapidus A."/>
            <person name="Parales R.E."/>
            <person name="Detter C."/>
            <person name="Pujic P."/>
            <person name="Bruce D."/>
            <person name="Lavire C."/>
            <person name="Challacombe J.F."/>
            <person name="Brettin T.S."/>
            <person name="Berry A.M."/>
        </authorList>
    </citation>
    <scope>NUCLEOTIDE SEQUENCE [LARGE SCALE GENOMIC DNA]</scope>
    <source>
        <strain evidence="4">ATCC 43068 / DSM 8971 / 11B</strain>
    </source>
</reference>
<dbReference type="KEGG" id="ace:Acel_1734"/>
<feature type="region of interest" description="Disordered" evidence="1">
    <location>
        <begin position="1"/>
        <end position="33"/>
    </location>
</feature>
<dbReference type="HOGENOM" id="CLU_116587_2_0_11"/>
<dbReference type="OrthoDB" id="4869494at2"/>
<keyword evidence="4" id="KW-1185">Reference proteome</keyword>